<feature type="chain" id="PRO_5038421449" evidence="3">
    <location>
        <begin position="25"/>
        <end position="165"/>
    </location>
</feature>
<dbReference type="OrthoDB" id="1829047at2"/>
<evidence type="ECO:0000313" key="5">
    <source>
        <dbReference type="Proteomes" id="UP000245720"/>
    </source>
</evidence>
<keyword evidence="2" id="KW-0472">Membrane</keyword>
<feature type="transmembrane region" description="Helical" evidence="2">
    <location>
        <begin position="91"/>
        <end position="109"/>
    </location>
</feature>
<keyword evidence="3" id="KW-0732">Signal</keyword>
<sequence>MNFRKIAASAASLFLLFAVPIAAAGQYSVSVGTTAYADYEFDYIGDDTDVDDVDIDEIEIDDIELDDEDISYSSSYDSRSSERTFNPVKSFIISLIIGLVAAFIAVSIMKSSMKSVHKQTGAAVYRKENSLKLRVNDDTYLGVKTEKSPIARTNTAPPNHPNVRK</sequence>
<feature type="signal peptide" evidence="3">
    <location>
        <begin position="1"/>
        <end position="24"/>
    </location>
</feature>
<dbReference type="RefSeq" id="WP_109725106.1">
    <property type="nucleotide sequence ID" value="NZ_QGDI01000001.1"/>
</dbReference>
<dbReference type="Proteomes" id="UP000245720">
    <property type="component" value="Unassembled WGS sequence"/>
</dbReference>
<reference evidence="4 5" key="1">
    <citation type="submission" date="2018-05" db="EMBL/GenBank/DDBJ databases">
        <title>The Hungate 1000. A catalogue of reference genomes from the rumen microbiome.</title>
        <authorList>
            <person name="Kelly W."/>
        </authorList>
    </citation>
    <scope>NUCLEOTIDE SEQUENCE [LARGE SCALE GENOMIC DNA]</scope>
    <source>
        <strain evidence="4 5">SAb67</strain>
    </source>
</reference>
<organism evidence="4 5">
    <name type="scientific">Ruminococcus flavefaciens</name>
    <dbReference type="NCBI Taxonomy" id="1265"/>
    <lineage>
        <taxon>Bacteria</taxon>
        <taxon>Bacillati</taxon>
        <taxon>Bacillota</taxon>
        <taxon>Clostridia</taxon>
        <taxon>Eubacteriales</taxon>
        <taxon>Oscillospiraceae</taxon>
        <taxon>Ruminococcus</taxon>
    </lineage>
</organism>
<evidence type="ECO:0000256" key="3">
    <source>
        <dbReference type="SAM" id="SignalP"/>
    </source>
</evidence>
<dbReference type="EMBL" id="QGDI01000001">
    <property type="protein sequence ID" value="PWJ15301.1"/>
    <property type="molecule type" value="Genomic_DNA"/>
</dbReference>
<protein>
    <submittedName>
        <fullName evidence="4">Uncharacterized protein</fullName>
    </submittedName>
</protein>
<evidence type="ECO:0000313" key="4">
    <source>
        <dbReference type="EMBL" id="PWJ15301.1"/>
    </source>
</evidence>
<comment type="caution">
    <text evidence="4">The sequence shown here is derived from an EMBL/GenBank/DDBJ whole genome shotgun (WGS) entry which is preliminary data.</text>
</comment>
<keyword evidence="2" id="KW-0812">Transmembrane</keyword>
<gene>
    <name evidence="4" type="ORF">IE37_00195</name>
</gene>
<feature type="region of interest" description="Disordered" evidence="1">
    <location>
        <begin position="146"/>
        <end position="165"/>
    </location>
</feature>
<accession>A0A315Y3P6</accession>
<keyword evidence="2" id="KW-1133">Transmembrane helix</keyword>
<evidence type="ECO:0000256" key="2">
    <source>
        <dbReference type="SAM" id="Phobius"/>
    </source>
</evidence>
<proteinExistence type="predicted"/>
<dbReference type="AlphaFoldDB" id="A0A315Y3P6"/>
<evidence type="ECO:0000256" key="1">
    <source>
        <dbReference type="SAM" id="MobiDB-lite"/>
    </source>
</evidence>
<name>A0A315Y3P6_RUMFL</name>